<dbReference type="Proteomes" id="UP000270673">
    <property type="component" value="Chromosome"/>
</dbReference>
<dbReference type="RefSeq" id="WP_106624181.1">
    <property type="nucleotide sequence ID" value="NZ_CP032819.1"/>
</dbReference>
<dbReference type="GO" id="GO:0005524">
    <property type="term" value="F:ATP binding"/>
    <property type="evidence" value="ECO:0007669"/>
    <property type="project" value="UniProtKB-UniRule"/>
</dbReference>
<keyword evidence="5 8" id="KW-0067">ATP-binding</keyword>
<dbReference type="CDD" id="cd02020">
    <property type="entry name" value="CMPK"/>
    <property type="match status" value="1"/>
</dbReference>
<evidence type="ECO:0000256" key="1">
    <source>
        <dbReference type="ARBA" id="ARBA00009427"/>
    </source>
</evidence>
<dbReference type="InterPro" id="IPR011994">
    <property type="entry name" value="Cytidylate_kinase_dom"/>
</dbReference>
<evidence type="ECO:0000259" key="9">
    <source>
        <dbReference type="Pfam" id="PF02224"/>
    </source>
</evidence>
<dbReference type="PANTHER" id="PTHR21299">
    <property type="entry name" value="CYTIDYLATE KINASE/PANTOATE-BETA-ALANINE LIGASE"/>
    <property type="match status" value="1"/>
</dbReference>
<keyword evidence="4 8" id="KW-0418">Kinase</keyword>
<comment type="catalytic activity">
    <reaction evidence="7 8">
        <text>CMP + ATP = CDP + ADP</text>
        <dbReference type="Rhea" id="RHEA:11600"/>
        <dbReference type="ChEBI" id="CHEBI:30616"/>
        <dbReference type="ChEBI" id="CHEBI:58069"/>
        <dbReference type="ChEBI" id="CHEBI:60377"/>
        <dbReference type="ChEBI" id="CHEBI:456216"/>
        <dbReference type="EC" id="2.7.4.25"/>
    </reaction>
</comment>
<keyword evidence="3 8" id="KW-0547">Nucleotide-binding</keyword>
<comment type="similarity">
    <text evidence="1 8">Belongs to the cytidylate kinase family. Type 1 subfamily.</text>
</comment>
<comment type="catalytic activity">
    <reaction evidence="6 8">
        <text>dCMP + ATP = dCDP + ADP</text>
        <dbReference type="Rhea" id="RHEA:25094"/>
        <dbReference type="ChEBI" id="CHEBI:30616"/>
        <dbReference type="ChEBI" id="CHEBI:57566"/>
        <dbReference type="ChEBI" id="CHEBI:58593"/>
        <dbReference type="ChEBI" id="CHEBI:456216"/>
        <dbReference type="EC" id="2.7.4.25"/>
    </reaction>
</comment>
<accession>A0A3Q9IR45</accession>
<dbReference type="GO" id="GO:0015949">
    <property type="term" value="P:nucleobase-containing small molecule interconversion"/>
    <property type="evidence" value="ECO:0007669"/>
    <property type="project" value="TreeGrafter"/>
</dbReference>
<dbReference type="PANTHER" id="PTHR21299:SF2">
    <property type="entry name" value="CYTIDYLATE KINASE"/>
    <property type="match status" value="1"/>
</dbReference>
<dbReference type="Gene3D" id="3.40.50.300">
    <property type="entry name" value="P-loop containing nucleotide triphosphate hydrolases"/>
    <property type="match status" value="1"/>
</dbReference>
<evidence type="ECO:0000256" key="7">
    <source>
        <dbReference type="ARBA" id="ARBA00048478"/>
    </source>
</evidence>
<evidence type="ECO:0000313" key="10">
    <source>
        <dbReference type="EMBL" id="AZS31759.1"/>
    </source>
</evidence>
<dbReference type="InterPro" id="IPR003136">
    <property type="entry name" value="Cytidylate_kin"/>
</dbReference>
<evidence type="ECO:0000256" key="4">
    <source>
        <dbReference type="ARBA" id="ARBA00022777"/>
    </source>
</evidence>
<dbReference type="EC" id="2.7.4.25" evidence="8"/>
<keyword evidence="11" id="KW-1185">Reference proteome</keyword>
<comment type="subcellular location">
    <subcellularLocation>
        <location evidence="8">Cytoplasm</location>
    </subcellularLocation>
</comment>
<organism evidence="10 11">
    <name type="scientific">Butyricimonas faecalis</name>
    <dbReference type="NCBI Taxonomy" id="2093856"/>
    <lineage>
        <taxon>Bacteria</taxon>
        <taxon>Pseudomonadati</taxon>
        <taxon>Bacteroidota</taxon>
        <taxon>Bacteroidia</taxon>
        <taxon>Bacteroidales</taxon>
        <taxon>Odoribacteraceae</taxon>
        <taxon>Butyricimonas</taxon>
    </lineage>
</organism>
<feature type="domain" description="Cytidylate kinase" evidence="9">
    <location>
        <begin position="8"/>
        <end position="226"/>
    </location>
</feature>
<dbReference type="SUPFAM" id="SSF52540">
    <property type="entry name" value="P-loop containing nucleoside triphosphate hydrolases"/>
    <property type="match status" value="1"/>
</dbReference>
<dbReference type="OrthoDB" id="9807434at2"/>
<sequence length="233" mass="26472">MEKKGLIVAVDGHSSTGKSTVSKILAARLGYTYIDTGAMYRIVTLKAMREGLIKDGNVDDEKLKEVLPTIIFGFKYNEGKKCYESYMNGEYVETAIRGLEVSDNVSLIAALPYVRELLVEKQREMAKEGGVIMDGRDIGSVVFPHAEVKFFMTASPEVRAQRRYKELIEKGEKVTYEEVEANVRKRDYIDEHRETSPLVKTPDAVLIDNGDMTVEEEVEEMLKIIRSRYESRN</sequence>
<dbReference type="GO" id="GO:0005829">
    <property type="term" value="C:cytosol"/>
    <property type="evidence" value="ECO:0007669"/>
    <property type="project" value="TreeGrafter"/>
</dbReference>
<protein>
    <recommendedName>
        <fullName evidence="8">Cytidylate kinase</fullName>
        <shortName evidence="8">CK</shortName>
        <ecNumber evidence="8">2.7.4.25</ecNumber>
    </recommendedName>
    <alternativeName>
        <fullName evidence="8">Cytidine monophosphate kinase</fullName>
        <shortName evidence="8">CMP kinase</shortName>
    </alternativeName>
</protein>
<evidence type="ECO:0000256" key="5">
    <source>
        <dbReference type="ARBA" id="ARBA00022840"/>
    </source>
</evidence>
<dbReference type="KEGG" id="buy:D8S85_20890"/>
<reference evidence="10 11" key="1">
    <citation type="submission" date="2018-10" db="EMBL/GenBank/DDBJ databases">
        <title>Butyricimonas faecalis sp. nov., isolated from human faeces and emended description of the genus Butyricimonas.</title>
        <authorList>
            <person name="Le Roy T."/>
            <person name="Van der Smissen P."/>
            <person name="Paquot A."/>
            <person name="Delzenne N."/>
            <person name="Muccioli G."/>
            <person name="Collet J.-F."/>
            <person name="Cani P.D."/>
        </authorList>
    </citation>
    <scope>NUCLEOTIDE SEQUENCE [LARGE SCALE GENOMIC DNA]</scope>
    <source>
        <strain evidence="10 11">H184</strain>
    </source>
</reference>
<dbReference type="GO" id="GO:0006220">
    <property type="term" value="P:pyrimidine nucleotide metabolic process"/>
    <property type="evidence" value="ECO:0007669"/>
    <property type="project" value="UniProtKB-UniRule"/>
</dbReference>
<keyword evidence="8" id="KW-0963">Cytoplasm</keyword>
<dbReference type="Pfam" id="PF02224">
    <property type="entry name" value="Cytidylate_kin"/>
    <property type="match status" value="1"/>
</dbReference>
<dbReference type="GO" id="GO:0036431">
    <property type="term" value="F:dCMP kinase activity"/>
    <property type="evidence" value="ECO:0007669"/>
    <property type="project" value="InterPro"/>
</dbReference>
<evidence type="ECO:0000256" key="6">
    <source>
        <dbReference type="ARBA" id="ARBA00047615"/>
    </source>
</evidence>
<evidence type="ECO:0000256" key="8">
    <source>
        <dbReference type="HAMAP-Rule" id="MF_00238"/>
    </source>
</evidence>
<gene>
    <name evidence="8" type="primary">cmk</name>
    <name evidence="10" type="ORF">D8S85_20890</name>
</gene>
<keyword evidence="2 8" id="KW-0808">Transferase</keyword>
<evidence type="ECO:0000256" key="3">
    <source>
        <dbReference type="ARBA" id="ARBA00022741"/>
    </source>
</evidence>
<dbReference type="GO" id="GO:0036430">
    <property type="term" value="F:CMP kinase activity"/>
    <property type="evidence" value="ECO:0007669"/>
    <property type="project" value="RHEA"/>
</dbReference>
<proteinExistence type="inferred from homology"/>
<feature type="binding site" evidence="8">
    <location>
        <begin position="12"/>
        <end position="20"/>
    </location>
    <ligand>
        <name>ATP</name>
        <dbReference type="ChEBI" id="CHEBI:30616"/>
    </ligand>
</feature>
<dbReference type="EMBL" id="CP032819">
    <property type="protein sequence ID" value="AZS31759.1"/>
    <property type="molecule type" value="Genomic_DNA"/>
</dbReference>
<dbReference type="NCBIfam" id="TIGR00017">
    <property type="entry name" value="cmk"/>
    <property type="match status" value="1"/>
</dbReference>
<evidence type="ECO:0000256" key="2">
    <source>
        <dbReference type="ARBA" id="ARBA00022679"/>
    </source>
</evidence>
<dbReference type="HAMAP" id="MF_00238">
    <property type="entry name" value="Cytidyl_kinase_type1"/>
    <property type="match status" value="1"/>
</dbReference>
<evidence type="ECO:0000313" key="11">
    <source>
        <dbReference type="Proteomes" id="UP000270673"/>
    </source>
</evidence>
<dbReference type="InterPro" id="IPR027417">
    <property type="entry name" value="P-loop_NTPase"/>
</dbReference>
<name>A0A3Q9IR45_9BACT</name>
<dbReference type="AlphaFoldDB" id="A0A3Q9IR45"/>